<feature type="transmembrane region" description="Helical" evidence="2">
    <location>
        <begin position="21"/>
        <end position="39"/>
    </location>
</feature>
<feature type="transmembrane region" description="Helical" evidence="2">
    <location>
        <begin position="84"/>
        <end position="103"/>
    </location>
</feature>
<dbReference type="PANTHER" id="PTHR23028:SF53">
    <property type="entry name" value="ACYL_TRANSF_3 DOMAIN-CONTAINING PROTEIN"/>
    <property type="match status" value="1"/>
</dbReference>
<keyword evidence="2" id="KW-0812">Transmembrane</keyword>
<feature type="transmembrane region" description="Helical" evidence="2">
    <location>
        <begin position="147"/>
        <end position="170"/>
    </location>
</feature>
<evidence type="ECO:0000259" key="3">
    <source>
        <dbReference type="Pfam" id="PF01757"/>
    </source>
</evidence>
<accession>A0A3N4YJ44</accession>
<dbReference type="OrthoDB" id="3404679at2"/>
<dbReference type="InterPro" id="IPR050879">
    <property type="entry name" value="Acyltransferase_3"/>
</dbReference>
<organism evidence="5 6">
    <name type="scientific">Myceligenerans xiligouense</name>
    <dbReference type="NCBI Taxonomy" id="253184"/>
    <lineage>
        <taxon>Bacteria</taxon>
        <taxon>Bacillati</taxon>
        <taxon>Actinomycetota</taxon>
        <taxon>Actinomycetes</taxon>
        <taxon>Micrococcales</taxon>
        <taxon>Promicromonosporaceae</taxon>
        <taxon>Myceligenerans</taxon>
    </lineage>
</organism>
<feature type="compositionally biased region" description="Polar residues" evidence="1">
    <location>
        <begin position="696"/>
        <end position="710"/>
    </location>
</feature>
<dbReference type="InterPro" id="IPR002656">
    <property type="entry name" value="Acyl_transf_3_dom"/>
</dbReference>
<evidence type="ECO:0000313" key="6">
    <source>
        <dbReference type="Proteomes" id="UP000280501"/>
    </source>
</evidence>
<feature type="transmembrane region" description="Helical" evidence="2">
    <location>
        <begin position="328"/>
        <end position="345"/>
    </location>
</feature>
<keyword evidence="6" id="KW-1185">Reference proteome</keyword>
<dbReference type="InterPro" id="IPR043968">
    <property type="entry name" value="SGNH"/>
</dbReference>
<dbReference type="GO" id="GO:0009103">
    <property type="term" value="P:lipopolysaccharide biosynthetic process"/>
    <property type="evidence" value="ECO:0007669"/>
    <property type="project" value="TreeGrafter"/>
</dbReference>
<feature type="transmembrane region" description="Helical" evidence="2">
    <location>
        <begin position="366"/>
        <end position="384"/>
    </location>
</feature>
<feature type="transmembrane region" description="Helical" evidence="2">
    <location>
        <begin position="204"/>
        <end position="226"/>
    </location>
</feature>
<feature type="domain" description="Acyltransferase 3" evidence="3">
    <location>
        <begin position="19"/>
        <end position="345"/>
    </location>
</feature>
<gene>
    <name evidence="5" type="ORF">EDD34_0695</name>
</gene>
<reference evidence="5 6" key="1">
    <citation type="submission" date="2018-11" db="EMBL/GenBank/DDBJ databases">
        <title>Sequencing the genomes of 1000 actinobacteria strains.</title>
        <authorList>
            <person name="Klenk H.-P."/>
        </authorList>
    </citation>
    <scope>NUCLEOTIDE SEQUENCE [LARGE SCALE GENOMIC DNA]</scope>
    <source>
        <strain evidence="5 6">DSM 15700</strain>
    </source>
</reference>
<evidence type="ECO:0000313" key="5">
    <source>
        <dbReference type="EMBL" id="RPF20117.1"/>
    </source>
</evidence>
<feature type="region of interest" description="Disordered" evidence="1">
    <location>
        <begin position="695"/>
        <end position="740"/>
    </location>
</feature>
<protein>
    <submittedName>
        <fullName evidence="5">Peptidoglycan/LPS O-acetylase OafA/YrhL</fullName>
    </submittedName>
</protein>
<dbReference type="AlphaFoldDB" id="A0A3N4YJ44"/>
<dbReference type="EMBL" id="RKQZ01000001">
    <property type="protein sequence ID" value="RPF20117.1"/>
    <property type="molecule type" value="Genomic_DNA"/>
</dbReference>
<dbReference type="GO" id="GO:0016747">
    <property type="term" value="F:acyltransferase activity, transferring groups other than amino-acyl groups"/>
    <property type="evidence" value="ECO:0007669"/>
    <property type="project" value="InterPro"/>
</dbReference>
<feature type="domain" description="SGNH" evidence="4">
    <location>
        <begin position="455"/>
        <end position="683"/>
    </location>
</feature>
<name>A0A3N4YJ44_9MICO</name>
<keyword evidence="2" id="KW-1133">Transmembrane helix</keyword>
<feature type="transmembrane region" description="Helical" evidence="2">
    <location>
        <begin position="233"/>
        <end position="253"/>
    </location>
</feature>
<dbReference type="Pfam" id="PF01757">
    <property type="entry name" value="Acyl_transf_3"/>
    <property type="match status" value="1"/>
</dbReference>
<evidence type="ECO:0000256" key="2">
    <source>
        <dbReference type="SAM" id="Phobius"/>
    </source>
</evidence>
<feature type="transmembrane region" description="Helical" evidence="2">
    <location>
        <begin position="177"/>
        <end position="198"/>
    </location>
</feature>
<evidence type="ECO:0000259" key="4">
    <source>
        <dbReference type="Pfam" id="PF19040"/>
    </source>
</evidence>
<feature type="transmembrane region" description="Helical" evidence="2">
    <location>
        <begin position="298"/>
        <end position="316"/>
    </location>
</feature>
<evidence type="ECO:0000256" key="1">
    <source>
        <dbReference type="SAM" id="MobiDB-lite"/>
    </source>
</evidence>
<keyword evidence="2" id="KW-0472">Membrane</keyword>
<feature type="transmembrane region" description="Helical" evidence="2">
    <location>
        <begin position="265"/>
        <end position="286"/>
    </location>
</feature>
<comment type="caution">
    <text evidence="5">The sequence shown here is derived from an EMBL/GenBank/DDBJ whole genome shotgun (WGS) entry which is preliminary data.</text>
</comment>
<sequence length="740" mass="80361">MPEASAPPVARSSRAGHISEIHGLRGLALALVVVFHLFGNGRVSGGVDVFLALTGFLATRSLVSRIERQDLRLVDHYGRSFLRLSAPGLLVLAATAVLTVLVMPEAIWRSTVREIAASATYLLNWEMIQSQLAYGAAGPDTSPLQHFWSLAVQGQFLLVWPLLLLTIWYLARRRARVALTVLVAAGTVASFVFAWRLGEADQPVAYFHTGTRFWEIGLGALLALTLPHLRPPVVLRPSLAWLGLAMVASSGLFLDGGTLFPGPWALWPVGGAILVVLASGTTSSLGPQKFLALPPLRFIADISFPLYLWHWPLLIAYLHMTGTERPDWRAAAIIISVSMVLAWLTRALVEQPLRRTDRWLRGFPRFAVVAVLLGAVTMGSFAGIRQIDRQEAELAASADRFLDDYAGCVGAAAMDPEGSSCAVSDPEVLLELVAGYDADENRFGDCWSNRERPVQFNVCALGPESGYERRILVTGDSHNNALAVAYEKIAETYGWRIDLASRAGCHWNTRPMSARNPESAELCTQWNQMLDEHIRTNPHYDAYVVLHSARKSVQKIGDESRVEALSRGLSDAWATRPDLSVPVIAVRDNPTFTYSASDFESTTVPCIAENGLSADVACAKDRDEALRRDGSAEAVALDPNAHLIDLTDYYCGPETCSPVVGYVPVYQDGYHVTKQFAETLAPYLGRQLRDVVEGVTSPTNAGPTGKTTPSGRPGSITKPTPDGTLSPTDLATAKDSAPAE</sequence>
<dbReference type="GO" id="GO:0016020">
    <property type="term" value="C:membrane"/>
    <property type="evidence" value="ECO:0007669"/>
    <property type="project" value="TreeGrafter"/>
</dbReference>
<dbReference type="Pfam" id="PF19040">
    <property type="entry name" value="SGNH"/>
    <property type="match status" value="1"/>
</dbReference>
<dbReference type="PANTHER" id="PTHR23028">
    <property type="entry name" value="ACETYLTRANSFERASE"/>
    <property type="match status" value="1"/>
</dbReference>
<dbReference type="RefSeq" id="WP_123813325.1">
    <property type="nucleotide sequence ID" value="NZ_RKQZ01000001.1"/>
</dbReference>
<proteinExistence type="predicted"/>
<dbReference type="Proteomes" id="UP000280501">
    <property type="component" value="Unassembled WGS sequence"/>
</dbReference>
<feature type="transmembrane region" description="Helical" evidence="2">
    <location>
        <begin position="45"/>
        <end position="63"/>
    </location>
</feature>